<feature type="transmembrane region" description="Helical" evidence="1">
    <location>
        <begin position="68"/>
        <end position="89"/>
    </location>
</feature>
<accession>A0ABP7DX46</accession>
<gene>
    <name evidence="2" type="ORF">GCM10022204_32780</name>
</gene>
<comment type="caution">
    <text evidence="2">The sequence shown here is derived from an EMBL/GenBank/DDBJ whole genome shotgun (WGS) entry which is preliminary data.</text>
</comment>
<dbReference type="Proteomes" id="UP001500051">
    <property type="component" value="Unassembled WGS sequence"/>
</dbReference>
<reference evidence="3" key="1">
    <citation type="journal article" date="2019" name="Int. J. Syst. Evol. Microbiol.">
        <title>The Global Catalogue of Microorganisms (GCM) 10K type strain sequencing project: providing services to taxonomists for standard genome sequencing and annotation.</title>
        <authorList>
            <consortium name="The Broad Institute Genomics Platform"/>
            <consortium name="The Broad Institute Genome Sequencing Center for Infectious Disease"/>
            <person name="Wu L."/>
            <person name="Ma J."/>
        </authorList>
    </citation>
    <scope>NUCLEOTIDE SEQUENCE [LARGE SCALE GENOMIC DNA]</scope>
    <source>
        <strain evidence="3">JCM 16548</strain>
    </source>
</reference>
<organism evidence="2 3">
    <name type="scientific">Microlunatus aurantiacus</name>
    <dbReference type="NCBI Taxonomy" id="446786"/>
    <lineage>
        <taxon>Bacteria</taxon>
        <taxon>Bacillati</taxon>
        <taxon>Actinomycetota</taxon>
        <taxon>Actinomycetes</taxon>
        <taxon>Propionibacteriales</taxon>
        <taxon>Propionibacteriaceae</taxon>
        <taxon>Microlunatus</taxon>
    </lineage>
</organism>
<dbReference type="RefSeq" id="WP_344813488.1">
    <property type="nucleotide sequence ID" value="NZ_BAAAYX010000013.1"/>
</dbReference>
<evidence type="ECO:0008006" key="4">
    <source>
        <dbReference type="Google" id="ProtNLM"/>
    </source>
</evidence>
<evidence type="ECO:0000313" key="2">
    <source>
        <dbReference type="EMBL" id="GAA3711439.1"/>
    </source>
</evidence>
<protein>
    <recommendedName>
        <fullName evidence="4">SMODS and SLOG-associating 2TM effector domain-containing protein</fullName>
    </recommendedName>
</protein>
<name>A0ABP7DX46_9ACTN</name>
<sequence length="242" mass="27040">MTVPVPPAGYQRLDAIRVLATIERLQRRIAARFPDRGLCRVAGELVTVAGQVADSASSSRARLRRIRLLSRVLCAVIVVATLVALLLALRDAVDNGPARSFEWLPLIETTINDIVFAAIAVYFIYALPSRLERSYLLRQLHRLRSLAHIVDMHQLTKDPERLRPDFDPTVESVNPNLGRDDMEHYLDYCSEMLSLVGKIAALCAEESQDAVILDTVSTIETLTTGMSRKIWQKISLLPDPGR</sequence>
<evidence type="ECO:0000313" key="3">
    <source>
        <dbReference type="Proteomes" id="UP001500051"/>
    </source>
</evidence>
<keyword evidence="1" id="KW-1133">Transmembrane helix</keyword>
<keyword evidence="3" id="KW-1185">Reference proteome</keyword>
<evidence type="ECO:0000256" key="1">
    <source>
        <dbReference type="SAM" id="Phobius"/>
    </source>
</evidence>
<keyword evidence="1" id="KW-0472">Membrane</keyword>
<proteinExistence type="predicted"/>
<feature type="transmembrane region" description="Helical" evidence="1">
    <location>
        <begin position="109"/>
        <end position="128"/>
    </location>
</feature>
<keyword evidence="1" id="KW-0812">Transmembrane</keyword>
<dbReference type="EMBL" id="BAAAYX010000013">
    <property type="protein sequence ID" value="GAA3711439.1"/>
    <property type="molecule type" value="Genomic_DNA"/>
</dbReference>